<evidence type="ECO:0000313" key="3">
    <source>
        <dbReference type="Proteomes" id="UP000606172"/>
    </source>
</evidence>
<comment type="caution">
    <text evidence="2">The sequence shown here is derived from an EMBL/GenBank/DDBJ whole genome shotgun (WGS) entry which is preliminary data.</text>
</comment>
<dbReference type="EMBL" id="BOOW01000004">
    <property type="protein sequence ID" value="GII90117.1"/>
    <property type="molecule type" value="Genomic_DNA"/>
</dbReference>
<reference evidence="2" key="1">
    <citation type="submission" date="2021-01" db="EMBL/GenBank/DDBJ databases">
        <title>Whole genome shotgun sequence of Sinosporangium siamense NBRC 109515.</title>
        <authorList>
            <person name="Komaki H."/>
            <person name="Tamura T."/>
        </authorList>
    </citation>
    <scope>NUCLEOTIDE SEQUENCE</scope>
    <source>
        <strain evidence="2">NBRC 109515</strain>
    </source>
</reference>
<gene>
    <name evidence="2" type="ORF">Ssi02_03480</name>
</gene>
<feature type="region of interest" description="Disordered" evidence="1">
    <location>
        <begin position="1"/>
        <end position="37"/>
    </location>
</feature>
<feature type="compositionally biased region" description="Polar residues" evidence="1">
    <location>
        <begin position="15"/>
        <end position="27"/>
    </location>
</feature>
<dbReference type="AlphaFoldDB" id="A0A919RAV0"/>
<proteinExistence type="predicted"/>
<protein>
    <submittedName>
        <fullName evidence="2">Uncharacterized protein</fullName>
    </submittedName>
</protein>
<keyword evidence="3" id="KW-1185">Reference proteome</keyword>
<evidence type="ECO:0000256" key="1">
    <source>
        <dbReference type="SAM" id="MobiDB-lite"/>
    </source>
</evidence>
<evidence type="ECO:0000313" key="2">
    <source>
        <dbReference type="EMBL" id="GII90117.1"/>
    </source>
</evidence>
<dbReference type="Proteomes" id="UP000606172">
    <property type="component" value="Unassembled WGS sequence"/>
</dbReference>
<sequence length="66" mass="7358">MAYNVGDLPPVDSLPRNSGLTINNLPTPSRRAEGGARRRFPNTLRYDRWTVKCPLGYATVSLNDLL</sequence>
<accession>A0A919RAV0</accession>
<name>A0A919RAV0_9ACTN</name>
<organism evidence="2 3">
    <name type="scientific">Sinosporangium siamense</name>
    <dbReference type="NCBI Taxonomy" id="1367973"/>
    <lineage>
        <taxon>Bacteria</taxon>
        <taxon>Bacillati</taxon>
        <taxon>Actinomycetota</taxon>
        <taxon>Actinomycetes</taxon>
        <taxon>Streptosporangiales</taxon>
        <taxon>Streptosporangiaceae</taxon>
        <taxon>Sinosporangium</taxon>
    </lineage>
</organism>